<dbReference type="EMBL" id="CAJOAZ010001129">
    <property type="protein sequence ID" value="CAF3768997.1"/>
    <property type="molecule type" value="Genomic_DNA"/>
</dbReference>
<accession>A0A819JMB4</accession>
<dbReference type="Proteomes" id="UP000663891">
    <property type="component" value="Unassembled WGS sequence"/>
</dbReference>
<protein>
    <submittedName>
        <fullName evidence="7">Uncharacterized protein</fullName>
    </submittedName>
</protein>
<evidence type="ECO:0000313" key="3">
    <source>
        <dbReference type="EMBL" id="CAF0914595.1"/>
    </source>
</evidence>
<name>A0A819JMB4_9BILA</name>
<dbReference type="AlphaFoldDB" id="A0A819JMB4"/>
<evidence type="ECO:0000313" key="7">
    <source>
        <dbReference type="EMBL" id="CAF3932281.1"/>
    </source>
</evidence>
<dbReference type="Proteomes" id="UP000663868">
    <property type="component" value="Unassembled WGS sequence"/>
</dbReference>
<dbReference type="EMBL" id="CAJNOE010000102">
    <property type="protein sequence ID" value="CAF0914411.1"/>
    <property type="molecule type" value="Genomic_DNA"/>
</dbReference>
<feature type="coiled-coil region" evidence="1">
    <location>
        <begin position="33"/>
        <end position="96"/>
    </location>
</feature>
<reference evidence="7" key="1">
    <citation type="submission" date="2021-02" db="EMBL/GenBank/DDBJ databases">
        <authorList>
            <person name="Nowell W R."/>
        </authorList>
    </citation>
    <scope>NUCLEOTIDE SEQUENCE</scope>
</reference>
<evidence type="ECO:0000313" key="4">
    <source>
        <dbReference type="EMBL" id="CAF1041694.1"/>
    </source>
</evidence>
<dbReference type="Proteomes" id="UP000663844">
    <property type="component" value="Unassembled WGS sequence"/>
</dbReference>
<proteinExistence type="predicted"/>
<organism evidence="7 8">
    <name type="scientific">Adineta steineri</name>
    <dbReference type="NCBI Taxonomy" id="433720"/>
    <lineage>
        <taxon>Eukaryota</taxon>
        <taxon>Metazoa</taxon>
        <taxon>Spiralia</taxon>
        <taxon>Gnathifera</taxon>
        <taxon>Rotifera</taxon>
        <taxon>Eurotatoria</taxon>
        <taxon>Bdelloidea</taxon>
        <taxon>Adinetida</taxon>
        <taxon>Adinetidae</taxon>
        <taxon>Adineta</taxon>
    </lineage>
</organism>
<dbReference type="EMBL" id="CAJNON010000071">
    <property type="protein sequence ID" value="CAF0914595.1"/>
    <property type="molecule type" value="Genomic_DNA"/>
</dbReference>
<keyword evidence="1" id="KW-0175">Coiled coil</keyword>
<evidence type="ECO:0000313" key="2">
    <source>
        <dbReference type="EMBL" id="CAF0914411.1"/>
    </source>
</evidence>
<evidence type="ECO:0000313" key="5">
    <source>
        <dbReference type="EMBL" id="CAF3485279.1"/>
    </source>
</evidence>
<dbReference type="EMBL" id="CAJOBB010002044">
    <property type="protein sequence ID" value="CAF3932281.1"/>
    <property type="molecule type" value="Genomic_DNA"/>
</dbReference>
<dbReference type="EMBL" id="CAJOAY010000012">
    <property type="protein sequence ID" value="CAF3485279.1"/>
    <property type="molecule type" value="Genomic_DNA"/>
</dbReference>
<dbReference type="Proteomes" id="UP000663845">
    <property type="component" value="Unassembled WGS sequence"/>
</dbReference>
<dbReference type="EMBL" id="CAJNOG010000176">
    <property type="protein sequence ID" value="CAF1041694.1"/>
    <property type="molecule type" value="Genomic_DNA"/>
</dbReference>
<evidence type="ECO:0000313" key="8">
    <source>
        <dbReference type="Proteomes" id="UP000663868"/>
    </source>
</evidence>
<evidence type="ECO:0000313" key="6">
    <source>
        <dbReference type="EMBL" id="CAF3768997.1"/>
    </source>
</evidence>
<gene>
    <name evidence="2" type="ORF">IZO911_LOCUS12958</name>
    <name evidence="4" type="ORF">JYZ213_LOCUS18175</name>
    <name evidence="7" type="ORF">KXQ929_LOCUS24536</name>
    <name evidence="5" type="ORF">OKA104_LOCUS562</name>
    <name evidence="6" type="ORF">OXD698_LOCUS16475</name>
    <name evidence="3" type="ORF">VCS650_LOCUS10034</name>
</gene>
<sequence>MSSIFRRWKNRLRCSNKRHMPHSRSSIINDPELKTVNVTMDKLVNENRILKERFDKLDERCQRWIGDEQTYLLKRIEQLENENRQLHDNHRTYQIKSEKCIESVTDLIVKILFTQENESIIQSTRSISCQFTSNHTNQVQRHTTNDQSTWVHQRLMIVEKNDEKTTNQLSGMQ</sequence>
<dbReference type="Proteomes" id="UP000663881">
    <property type="component" value="Unassembled WGS sequence"/>
</dbReference>
<evidence type="ECO:0000256" key="1">
    <source>
        <dbReference type="SAM" id="Coils"/>
    </source>
</evidence>
<comment type="caution">
    <text evidence="7">The sequence shown here is derived from an EMBL/GenBank/DDBJ whole genome shotgun (WGS) entry which is preliminary data.</text>
</comment>
<dbReference type="OrthoDB" id="10001701at2759"/>
<dbReference type="Proteomes" id="UP000663860">
    <property type="component" value="Unassembled WGS sequence"/>
</dbReference>